<dbReference type="InterPro" id="IPR022742">
    <property type="entry name" value="Hydrolase_4"/>
</dbReference>
<accession>A0A6G1X2K0</accession>
<dbReference type="InterPro" id="IPR051044">
    <property type="entry name" value="MAG_DAG_Lipase"/>
</dbReference>
<gene>
    <name evidence="2" type="ORF">GH754_02660</name>
</gene>
<comment type="caution">
    <text evidence="2">The sequence shown here is derived from an EMBL/GenBank/DDBJ whole genome shotgun (WGS) entry which is preliminary data.</text>
</comment>
<dbReference type="Proteomes" id="UP000480185">
    <property type="component" value="Unassembled WGS sequence"/>
</dbReference>
<name>A0A6G1X2K0_9BACI</name>
<dbReference type="Pfam" id="PF12146">
    <property type="entry name" value="Hydrolase_4"/>
    <property type="match status" value="1"/>
</dbReference>
<dbReference type="PANTHER" id="PTHR11614">
    <property type="entry name" value="PHOSPHOLIPASE-RELATED"/>
    <property type="match status" value="1"/>
</dbReference>
<reference evidence="2 3" key="1">
    <citation type="submission" date="2019-11" db="EMBL/GenBank/DDBJ databases">
        <authorList>
            <person name="Li J."/>
        </authorList>
    </citation>
    <scope>NUCLEOTIDE SEQUENCE [LARGE SCALE GENOMIC DNA]</scope>
    <source>
        <strain evidence="2 3">J4</strain>
    </source>
</reference>
<keyword evidence="3" id="KW-1185">Reference proteome</keyword>
<dbReference type="InterPro" id="IPR029058">
    <property type="entry name" value="AB_hydrolase_fold"/>
</dbReference>
<dbReference type="PRINTS" id="PR00111">
    <property type="entry name" value="ABHYDROLASE"/>
</dbReference>
<evidence type="ECO:0000259" key="1">
    <source>
        <dbReference type="Pfam" id="PF12146"/>
    </source>
</evidence>
<dbReference type="Gene3D" id="3.40.50.1820">
    <property type="entry name" value="alpha/beta hydrolase"/>
    <property type="match status" value="1"/>
</dbReference>
<dbReference type="AlphaFoldDB" id="A0A6G1X2K0"/>
<dbReference type="InterPro" id="IPR000073">
    <property type="entry name" value="AB_hydrolase_1"/>
</dbReference>
<proteinExistence type="predicted"/>
<feature type="domain" description="Serine aminopeptidase S33" evidence="1">
    <location>
        <begin position="10"/>
        <end position="244"/>
    </location>
</feature>
<sequence length="260" mass="30495">MLLKRKLSKSNKGTVILVHGAFEHSGRYEWLASQWQQAGFNVLYDDLPGQGKSKGLKGHIDSFDDYINTISNWIEVAKDYHSPIFLLGHSMGGLAVVRTMEELQPDVKGVILSSPGLGLESKPPKWVRFISKMIAKHYPTLRVKMNLQPYMSTRNTLFHNRDEKDPLFLNKVSIHWYHEFERAILQAFEQISNYPNVSTLIMQAGKDLLVQKQHVYRWFEALPIQNKKYYEWEHLFHEIFNEPERDEVFRYANIFIKELI</sequence>
<organism evidence="2 3">
    <name type="scientific">Salinibacillus xinjiangensis</name>
    <dbReference type="NCBI Taxonomy" id="1229268"/>
    <lineage>
        <taxon>Bacteria</taxon>
        <taxon>Bacillati</taxon>
        <taxon>Bacillota</taxon>
        <taxon>Bacilli</taxon>
        <taxon>Bacillales</taxon>
        <taxon>Bacillaceae</taxon>
        <taxon>Salinibacillus</taxon>
    </lineage>
</organism>
<evidence type="ECO:0000313" key="3">
    <source>
        <dbReference type="Proteomes" id="UP000480185"/>
    </source>
</evidence>
<protein>
    <submittedName>
        <fullName evidence="2">Alpha/beta fold hydrolase</fullName>
    </submittedName>
</protein>
<dbReference type="GO" id="GO:0016787">
    <property type="term" value="F:hydrolase activity"/>
    <property type="evidence" value="ECO:0007669"/>
    <property type="project" value="UniProtKB-KW"/>
</dbReference>
<evidence type="ECO:0000313" key="2">
    <source>
        <dbReference type="EMBL" id="MRG85227.1"/>
    </source>
</evidence>
<keyword evidence="2" id="KW-0378">Hydrolase</keyword>
<dbReference type="SUPFAM" id="SSF53474">
    <property type="entry name" value="alpha/beta-Hydrolases"/>
    <property type="match status" value="1"/>
</dbReference>
<dbReference type="EMBL" id="WJNH01000001">
    <property type="protein sequence ID" value="MRG85227.1"/>
    <property type="molecule type" value="Genomic_DNA"/>
</dbReference>